<feature type="transmembrane region" description="Helical" evidence="1">
    <location>
        <begin position="253"/>
        <end position="272"/>
    </location>
</feature>
<name>A0A9W9ZC63_9CNID</name>
<proteinExistence type="predicted"/>
<reference evidence="2" key="1">
    <citation type="submission" date="2023-01" db="EMBL/GenBank/DDBJ databases">
        <title>Genome assembly of the deep-sea coral Lophelia pertusa.</title>
        <authorList>
            <person name="Herrera S."/>
            <person name="Cordes E."/>
        </authorList>
    </citation>
    <scope>NUCLEOTIDE SEQUENCE</scope>
    <source>
        <strain evidence="2">USNM1676648</strain>
        <tissue evidence="2">Polyp</tissue>
    </source>
</reference>
<accession>A0A9W9ZC63</accession>
<sequence>MKVVLNDEPRGCLANLTSSCKDIVVSRTLLEKVTHDSNNLSQSEDVVCVSVVRRDMDWLTAWYYGNVDYRCCQKEKRENETMIQCDLPVKYNKWFMVFYHFLTFGIIFAFFYWPAVFILLPDYFFAFEQPHPIENPAREIPVDDFSPNVLSNMLAKQHVENRPSGGETPILKMFGFYYICILCFAYVFLALNYIFFLDIFVEFEAKHAVQENVIFYYLFDIRTNKLYCLIPVIIFFVILPVIIVFFGEEYHSSPLVSGGAVLLSGKLTGMLFRGLLNKPEQFHGWDKIEKSKTIKQEVEDWIKGEDYPRSTWDVEMEILEPDTQPDSF</sequence>
<gene>
    <name evidence="2" type="ORF">OS493_018815</name>
</gene>
<keyword evidence="3" id="KW-1185">Reference proteome</keyword>
<comment type="caution">
    <text evidence="2">The sequence shown here is derived from an EMBL/GenBank/DDBJ whole genome shotgun (WGS) entry which is preliminary data.</text>
</comment>
<evidence type="ECO:0000256" key="1">
    <source>
        <dbReference type="SAM" id="Phobius"/>
    </source>
</evidence>
<evidence type="ECO:0000313" key="3">
    <source>
        <dbReference type="Proteomes" id="UP001163046"/>
    </source>
</evidence>
<feature type="transmembrane region" description="Helical" evidence="1">
    <location>
        <begin position="176"/>
        <end position="196"/>
    </location>
</feature>
<dbReference type="OrthoDB" id="5977322at2759"/>
<dbReference type="AlphaFoldDB" id="A0A9W9ZC63"/>
<evidence type="ECO:0000313" key="2">
    <source>
        <dbReference type="EMBL" id="KAJ7379021.1"/>
    </source>
</evidence>
<keyword evidence="1" id="KW-0472">Membrane</keyword>
<protein>
    <submittedName>
        <fullName evidence="2">Uncharacterized protein</fullName>
    </submittedName>
</protein>
<organism evidence="2 3">
    <name type="scientific">Desmophyllum pertusum</name>
    <dbReference type="NCBI Taxonomy" id="174260"/>
    <lineage>
        <taxon>Eukaryota</taxon>
        <taxon>Metazoa</taxon>
        <taxon>Cnidaria</taxon>
        <taxon>Anthozoa</taxon>
        <taxon>Hexacorallia</taxon>
        <taxon>Scleractinia</taxon>
        <taxon>Caryophylliina</taxon>
        <taxon>Caryophylliidae</taxon>
        <taxon>Desmophyllum</taxon>
    </lineage>
</organism>
<feature type="transmembrane region" description="Helical" evidence="1">
    <location>
        <begin position="226"/>
        <end position="247"/>
    </location>
</feature>
<keyword evidence="1" id="KW-1133">Transmembrane helix</keyword>
<dbReference type="Proteomes" id="UP001163046">
    <property type="component" value="Unassembled WGS sequence"/>
</dbReference>
<feature type="transmembrane region" description="Helical" evidence="1">
    <location>
        <begin position="97"/>
        <end position="120"/>
    </location>
</feature>
<keyword evidence="1" id="KW-0812">Transmembrane</keyword>
<dbReference type="EMBL" id="MU826360">
    <property type="protein sequence ID" value="KAJ7379021.1"/>
    <property type="molecule type" value="Genomic_DNA"/>
</dbReference>